<dbReference type="InterPro" id="IPR005583">
    <property type="entry name" value="YaaA"/>
</dbReference>
<accession>A0A2R8BTF2</accession>
<reference evidence="2 3" key="1">
    <citation type="submission" date="2018-03" db="EMBL/GenBank/DDBJ databases">
        <authorList>
            <person name="Keele B.F."/>
        </authorList>
    </citation>
    <scope>NUCLEOTIDE SEQUENCE [LARGE SCALE GENOMIC DNA]</scope>
    <source>
        <strain evidence="2 3">CECT 8504</strain>
    </source>
</reference>
<name>A0A2R8BTF2_9RHOB</name>
<evidence type="ECO:0000256" key="1">
    <source>
        <dbReference type="HAMAP-Rule" id="MF_00652"/>
    </source>
</evidence>
<dbReference type="AlphaFoldDB" id="A0A2R8BTF2"/>
<dbReference type="PANTHER" id="PTHR30283:SF4">
    <property type="entry name" value="PEROXIDE STRESS RESISTANCE PROTEIN YAAA"/>
    <property type="match status" value="1"/>
</dbReference>
<dbReference type="GO" id="GO:0033194">
    <property type="term" value="P:response to hydroperoxide"/>
    <property type="evidence" value="ECO:0007669"/>
    <property type="project" value="TreeGrafter"/>
</dbReference>
<gene>
    <name evidence="2" type="ORF">PAA8504_01242</name>
</gene>
<evidence type="ECO:0000313" key="2">
    <source>
        <dbReference type="EMBL" id="SPJ23431.1"/>
    </source>
</evidence>
<evidence type="ECO:0000313" key="3">
    <source>
        <dbReference type="Proteomes" id="UP000244912"/>
    </source>
</evidence>
<proteinExistence type="inferred from homology"/>
<dbReference type="GO" id="GO:0005829">
    <property type="term" value="C:cytosol"/>
    <property type="evidence" value="ECO:0007669"/>
    <property type="project" value="TreeGrafter"/>
</dbReference>
<dbReference type="Pfam" id="PF03883">
    <property type="entry name" value="H2O2_YaaD"/>
    <property type="match status" value="1"/>
</dbReference>
<protein>
    <recommendedName>
        <fullName evidence="1">UPF0246 protein PAA8504_01242</fullName>
    </recommendedName>
</protein>
<dbReference type="Proteomes" id="UP000244912">
    <property type="component" value="Unassembled WGS sequence"/>
</dbReference>
<organism evidence="2 3">
    <name type="scientific">Palleronia abyssalis</name>
    <dbReference type="NCBI Taxonomy" id="1501240"/>
    <lineage>
        <taxon>Bacteria</taxon>
        <taxon>Pseudomonadati</taxon>
        <taxon>Pseudomonadota</taxon>
        <taxon>Alphaproteobacteria</taxon>
        <taxon>Rhodobacterales</taxon>
        <taxon>Roseobacteraceae</taxon>
        <taxon>Palleronia</taxon>
    </lineage>
</organism>
<dbReference type="PANTHER" id="PTHR30283">
    <property type="entry name" value="PEROXIDE STRESS RESPONSE PROTEIN YAAA"/>
    <property type="match status" value="1"/>
</dbReference>
<dbReference type="RefSeq" id="WP_108893265.1">
    <property type="nucleotide sequence ID" value="NZ_ONZF01000002.1"/>
</dbReference>
<dbReference type="HAMAP" id="MF_00652">
    <property type="entry name" value="UPF0246"/>
    <property type="match status" value="1"/>
</dbReference>
<dbReference type="EMBL" id="ONZF01000002">
    <property type="protein sequence ID" value="SPJ23431.1"/>
    <property type="molecule type" value="Genomic_DNA"/>
</dbReference>
<dbReference type="OrthoDB" id="9777133at2"/>
<sequence>MLILLSPAKNLNEARAAGHATTTPRFLNEARELVDVARTWSAADIAELMKVSPAIAELNADRFADWSPHDREGASAGLMFDGDVYKHLDLPTLDAPARDAADRRLRILSGLYGLLRPADAIAPYRLEMGRKLPGHPAGTLYRFWGDKIARAVVDDCRSLGVDVVLNLASSEYAKAVDRGALNDLTIIEPRFEEERGGKRKVVAVSAKRARGAMARWVLETGASTPADLTGFDVGGHAFDAEASTEGRPVFLRA</sequence>
<comment type="similarity">
    <text evidence="1">Belongs to the UPF0246 family.</text>
</comment>
<keyword evidence="3" id="KW-1185">Reference proteome</keyword>